<sequence>MDGVVYTPRYFSCGSAECIASGANIDFSDVKKLSWLKAVDAKAISDIGWMMGVAAVPTNGAAATFIQRVYRCIFAVILFKG</sequence>
<evidence type="ECO:0000313" key="1">
    <source>
        <dbReference type="EMBL" id="OUM71923.1"/>
    </source>
</evidence>
<protein>
    <submittedName>
        <fullName evidence="1">Uncharacterized protein</fullName>
    </submittedName>
</protein>
<gene>
    <name evidence="1" type="ORF">AUC60_20690</name>
</gene>
<dbReference type="AlphaFoldDB" id="A0A1Y3P315"/>
<reference evidence="1 2" key="1">
    <citation type="journal article" date="2017" name="Syst. Appl. Microbiol.">
        <title>Pseudomonas caspiana sp. nov., a citrus pathogen in the Pseudomonas syringae phylogenetic group.</title>
        <authorList>
            <person name="Busquets A."/>
            <person name="Gomila M."/>
            <person name="Beiki F."/>
            <person name="Mulet M."/>
            <person name="Rahimian H."/>
            <person name="Garcia-Valdes E."/>
            <person name="Lalucat J."/>
        </authorList>
    </citation>
    <scope>NUCLEOTIDE SEQUENCE [LARGE SCALE GENOMIC DNA]</scope>
    <source>
        <strain evidence="1 2">FBF102</strain>
    </source>
</reference>
<accession>A0A1Y3P315</accession>
<comment type="caution">
    <text evidence="1">The sequence shown here is derived from an EMBL/GenBank/DDBJ whole genome shotgun (WGS) entry which is preliminary data.</text>
</comment>
<dbReference type="EMBL" id="LOHF01000021">
    <property type="protein sequence ID" value="OUM71923.1"/>
    <property type="molecule type" value="Genomic_DNA"/>
</dbReference>
<evidence type="ECO:0000313" key="2">
    <source>
        <dbReference type="Proteomes" id="UP000195440"/>
    </source>
</evidence>
<proteinExistence type="predicted"/>
<keyword evidence="2" id="KW-1185">Reference proteome</keyword>
<dbReference type="Proteomes" id="UP000195440">
    <property type="component" value="Unassembled WGS sequence"/>
</dbReference>
<organism evidence="1 2">
    <name type="scientific">Pseudomonas caspiana</name>
    <dbReference type="NCBI Taxonomy" id="1451454"/>
    <lineage>
        <taxon>Bacteria</taxon>
        <taxon>Pseudomonadati</taxon>
        <taxon>Pseudomonadota</taxon>
        <taxon>Gammaproteobacteria</taxon>
        <taxon>Pseudomonadales</taxon>
        <taxon>Pseudomonadaceae</taxon>
        <taxon>Pseudomonas</taxon>
    </lineage>
</organism>
<name>A0A1Y3P315_9PSED</name>